<dbReference type="InterPro" id="IPR015927">
    <property type="entry name" value="Peptidase_S24_S26A/B/C"/>
</dbReference>
<dbReference type="InterPro" id="IPR036286">
    <property type="entry name" value="LexA/Signal_pep-like_sf"/>
</dbReference>
<evidence type="ECO:0000256" key="4">
    <source>
        <dbReference type="ARBA" id="ARBA00022801"/>
    </source>
</evidence>
<dbReference type="AlphaFoldDB" id="A0A1G2GX68"/>
<evidence type="ECO:0000256" key="6">
    <source>
        <dbReference type="ARBA" id="ARBA00023125"/>
    </source>
</evidence>
<dbReference type="Gene3D" id="1.10.10.10">
    <property type="entry name" value="Winged helix-like DNA-binding domain superfamily/Winged helix DNA-binding domain"/>
    <property type="match status" value="1"/>
</dbReference>
<dbReference type="InterPro" id="IPR006199">
    <property type="entry name" value="LexA_DNA-bd_dom"/>
</dbReference>
<dbReference type="InterPro" id="IPR039418">
    <property type="entry name" value="LexA-like"/>
</dbReference>
<evidence type="ECO:0000256" key="9">
    <source>
        <dbReference type="ARBA" id="ARBA00023236"/>
    </source>
</evidence>
<keyword evidence="2" id="KW-0235">DNA replication</keyword>
<keyword evidence="6" id="KW-0238">DNA-binding</keyword>
<dbReference type="InterPro" id="IPR050077">
    <property type="entry name" value="LexA_repressor"/>
</dbReference>
<proteinExistence type="predicted"/>
<evidence type="ECO:0000256" key="8">
    <source>
        <dbReference type="ARBA" id="ARBA00023204"/>
    </source>
</evidence>
<dbReference type="InterPro" id="IPR006200">
    <property type="entry name" value="LexA"/>
</dbReference>
<dbReference type="InterPro" id="IPR036388">
    <property type="entry name" value="WH-like_DNA-bd_sf"/>
</dbReference>
<keyword evidence="9" id="KW-0742">SOS response</keyword>
<feature type="domain" description="Peptidase S24/S26A/S26B/S26C" evidence="10">
    <location>
        <begin position="93"/>
        <end position="202"/>
    </location>
</feature>
<evidence type="ECO:0000259" key="11">
    <source>
        <dbReference type="Pfam" id="PF01726"/>
    </source>
</evidence>
<organism evidence="12 13">
    <name type="scientific">Candidatus Ryanbacteria bacterium RIFCSPLOWO2_01_FULL_48_26</name>
    <dbReference type="NCBI Taxonomy" id="1802126"/>
    <lineage>
        <taxon>Bacteria</taxon>
        <taxon>Candidatus Ryaniibacteriota</taxon>
    </lineage>
</organism>
<keyword evidence="1" id="KW-0678">Repressor</keyword>
<dbReference type="InterPro" id="IPR036390">
    <property type="entry name" value="WH_DNA-bd_sf"/>
</dbReference>
<dbReference type="NCBIfam" id="TIGR00498">
    <property type="entry name" value="lexA"/>
    <property type="match status" value="1"/>
</dbReference>
<evidence type="ECO:0000256" key="1">
    <source>
        <dbReference type="ARBA" id="ARBA00022491"/>
    </source>
</evidence>
<keyword evidence="7" id="KW-0804">Transcription</keyword>
<gene>
    <name evidence="12" type="ORF">A3B25_01625</name>
</gene>
<keyword evidence="5" id="KW-0805">Transcription regulation</keyword>
<dbReference type="Proteomes" id="UP000179106">
    <property type="component" value="Unassembled WGS sequence"/>
</dbReference>
<evidence type="ECO:0000256" key="3">
    <source>
        <dbReference type="ARBA" id="ARBA00022763"/>
    </source>
</evidence>
<dbReference type="GO" id="GO:0006260">
    <property type="term" value="P:DNA replication"/>
    <property type="evidence" value="ECO:0007669"/>
    <property type="project" value="UniProtKB-KW"/>
</dbReference>
<dbReference type="GO" id="GO:0003677">
    <property type="term" value="F:DNA binding"/>
    <property type="evidence" value="ECO:0007669"/>
    <property type="project" value="UniProtKB-KW"/>
</dbReference>
<name>A0A1G2GX68_9BACT</name>
<evidence type="ECO:0000259" key="10">
    <source>
        <dbReference type="Pfam" id="PF00717"/>
    </source>
</evidence>
<protein>
    <submittedName>
        <fullName evidence="12">Repressor LexA</fullName>
    </submittedName>
</protein>
<reference evidence="12 13" key="1">
    <citation type="journal article" date="2016" name="Nat. Commun.">
        <title>Thousands of microbial genomes shed light on interconnected biogeochemical processes in an aquifer system.</title>
        <authorList>
            <person name="Anantharaman K."/>
            <person name="Brown C.T."/>
            <person name="Hug L.A."/>
            <person name="Sharon I."/>
            <person name="Castelle C.J."/>
            <person name="Probst A.J."/>
            <person name="Thomas B.C."/>
            <person name="Singh A."/>
            <person name="Wilkins M.J."/>
            <person name="Karaoz U."/>
            <person name="Brodie E.L."/>
            <person name="Williams K.H."/>
            <person name="Hubbard S.S."/>
            <person name="Banfield J.F."/>
        </authorList>
    </citation>
    <scope>NUCLEOTIDE SEQUENCE [LARGE SCALE GENOMIC DNA]</scope>
</reference>
<dbReference type="CDD" id="cd06529">
    <property type="entry name" value="S24_LexA-like"/>
    <property type="match status" value="1"/>
</dbReference>
<keyword evidence="4" id="KW-0378">Hydrolase</keyword>
<accession>A0A1G2GX68</accession>
<dbReference type="GO" id="GO:0006508">
    <property type="term" value="P:proteolysis"/>
    <property type="evidence" value="ECO:0007669"/>
    <property type="project" value="InterPro"/>
</dbReference>
<dbReference type="SUPFAM" id="SSF46785">
    <property type="entry name" value="Winged helix' DNA-binding domain"/>
    <property type="match status" value="1"/>
</dbReference>
<dbReference type="EMBL" id="MHNW01000002">
    <property type="protein sequence ID" value="OGZ54739.1"/>
    <property type="molecule type" value="Genomic_DNA"/>
</dbReference>
<keyword evidence="3" id="KW-0227">DNA damage</keyword>
<dbReference type="GO" id="GO:0004252">
    <property type="term" value="F:serine-type endopeptidase activity"/>
    <property type="evidence" value="ECO:0007669"/>
    <property type="project" value="InterPro"/>
</dbReference>
<evidence type="ECO:0000256" key="7">
    <source>
        <dbReference type="ARBA" id="ARBA00023163"/>
    </source>
</evidence>
<dbReference type="SUPFAM" id="SSF51306">
    <property type="entry name" value="LexA/Signal peptidase"/>
    <property type="match status" value="1"/>
</dbReference>
<evidence type="ECO:0000256" key="2">
    <source>
        <dbReference type="ARBA" id="ARBA00022705"/>
    </source>
</evidence>
<dbReference type="PANTHER" id="PTHR33516">
    <property type="entry name" value="LEXA REPRESSOR"/>
    <property type="match status" value="1"/>
</dbReference>
<feature type="domain" description="LexA repressor DNA-binding" evidence="11">
    <location>
        <begin position="6"/>
        <end position="68"/>
    </location>
</feature>
<evidence type="ECO:0000313" key="12">
    <source>
        <dbReference type="EMBL" id="OGZ54739.1"/>
    </source>
</evidence>
<dbReference type="GO" id="GO:0006281">
    <property type="term" value="P:DNA repair"/>
    <property type="evidence" value="ECO:0007669"/>
    <property type="project" value="UniProtKB-KW"/>
</dbReference>
<dbReference type="GO" id="GO:0045892">
    <property type="term" value="P:negative regulation of DNA-templated transcription"/>
    <property type="evidence" value="ECO:0007669"/>
    <property type="project" value="InterPro"/>
</dbReference>
<sequence>MDNKIKKLTGKQKQFYESLRKLIEKRGESPTVAELVRLMRFSSPRAVTQYLEALEQKGLIERRRYERRGIRLIEDGPVTVNIPIIASAGCDNVSVFAQRNFGDYICVATELLQGKNKDNVACIKAVGDSMVDAGIKEGDYVLVEVTEAVSESDLVVAIIDSFAVIKKIEFANNAVILKPVSSDPHYKPIILNRNFRIFGKVIDVIRVQAKGELEIVPLYASPEEPRLEYKVI</sequence>
<dbReference type="Pfam" id="PF01726">
    <property type="entry name" value="LexA_DNA_bind"/>
    <property type="match status" value="1"/>
</dbReference>
<evidence type="ECO:0000256" key="5">
    <source>
        <dbReference type="ARBA" id="ARBA00023015"/>
    </source>
</evidence>
<dbReference type="STRING" id="1802126.A3B25_01625"/>
<dbReference type="GO" id="GO:0009432">
    <property type="term" value="P:SOS response"/>
    <property type="evidence" value="ECO:0007669"/>
    <property type="project" value="UniProtKB-KW"/>
</dbReference>
<keyword evidence="8" id="KW-0234">DNA repair</keyword>
<dbReference type="Gene3D" id="2.10.109.10">
    <property type="entry name" value="Umud Fragment, subunit A"/>
    <property type="match status" value="1"/>
</dbReference>
<dbReference type="PANTHER" id="PTHR33516:SF2">
    <property type="entry name" value="LEXA REPRESSOR-RELATED"/>
    <property type="match status" value="1"/>
</dbReference>
<evidence type="ECO:0000313" key="13">
    <source>
        <dbReference type="Proteomes" id="UP000179106"/>
    </source>
</evidence>
<dbReference type="Pfam" id="PF00717">
    <property type="entry name" value="Peptidase_S24"/>
    <property type="match status" value="1"/>
</dbReference>
<comment type="caution">
    <text evidence="12">The sequence shown here is derived from an EMBL/GenBank/DDBJ whole genome shotgun (WGS) entry which is preliminary data.</text>
</comment>